<comment type="caution">
    <text evidence="2">The sequence shown here is derived from an EMBL/GenBank/DDBJ whole genome shotgun (WGS) entry which is preliminary data.</text>
</comment>
<feature type="region of interest" description="Disordered" evidence="1">
    <location>
        <begin position="19"/>
        <end position="39"/>
    </location>
</feature>
<dbReference type="EMBL" id="SNRW01002372">
    <property type="protein sequence ID" value="KAA6392996.1"/>
    <property type="molecule type" value="Genomic_DNA"/>
</dbReference>
<organism evidence="2 3">
    <name type="scientific">Streblomastix strix</name>
    <dbReference type="NCBI Taxonomy" id="222440"/>
    <lineage>
        <taxon>Eukaryota</taxon>
        <taxon>Metamonada</taxon>
        <taxon>Preaxostyla</taxon>
        <taxon>Oxymonadida</taxon>
        <taxon>Streblomastigidae</taxon>
        <taxon>Streblomastix</taxon>
    </lineage>
</organism>
<name>A0A5J4WE57_9EUKA</name>
<reference evidence="2 3" key="1">
    <citation type="submission" date="2019-03" db="EMBL/GenBank/DDBJ databases">
        <title>Single cell metagenomics reveals metabolic interactions within the superorganism composed of flagellate Streblomastix strix and complex community of Bacteroidetes bacteria on its surface.</title>
        <authorList>
            <person name="Treitli S.C."/>
            <person name="Kolisko M."/>
            <person name="Husnik F."/>
            <person name="Keeling P."/>
            <person name="Hampl V."/>
        </authorList>
    </citation>
    <scope>NUCLEOTIDE SEQUENCE [LARGE SCALE GENOMIC DNA]</scope>
    <source>
        <strain evidence="2">ST1C</strain>
    </source>
</reference>
<proteinExistence type="predicted"/>
<protein>
    <submittedName>
        <fullName evidence="2">Uncharacterized protein</fullName>
    </submittedName>
</protein>
<dbReference type="AlphaFoldDB" id="A0A5J4WE57"/>
<evidence type="ECO:0000313" key="3">
    <source>
        <dbReference type="Proteomes" id="UP000324800"/>
    </source>
</evidence>
<sequence length="222" mass="25909">MFLHLNIDDNLIPDVGQIELPTPDAYDPNDDSNANQSLSENDDTIMYAQTIRNIAKGEISTDIWHIYNQEYHLIQNGNDDCFIGDFQLINEKRHCYGPKLAIFNSFCELFPFVDQSGASYYWKMINLEQLINRIDICSFCHTAELIIAVMKRANLSFLQPSSHKQAYIRVWRKHKIRFDHQRQIMHSDVFNVGPGKVILIADFKENLHIVLNRDSEGHEYFE</sequence>
<evidence type="ECO:0000313" key="2">
    <source>
        <dbReference type="EMBL" id="KAA6392996.1"/>
    </source>
</evidence>
<gene>
    <name evidence="2" type="ORF">EZS28_011478</name>
</gene>
<evidence type="ECO:0000256" key="1">
    <source>
        <dbReference type="SAM" id="MobiDB-lite"/>
    </source>
</evidence>
<dbReference type="Proteomes" id="UP000324800">
    <property type="component" value="Unassembled WGS sequence"/>
</dbReference>
<accession>A0A5J4WE57</accession>